<proteinExistence type="inferred from homology"/>
<evidence type="ECO:0000313" key="4">
    <source>
        <dbReference type="EMBL" id="CAB4769301.1"/>
    </source>
</evidence>
<dbReference type="NCBIfam" id="TIGR00666">
    <property type="entry name" value="PBP4"/>
    <property type="match status" value="1"/>
</dbReference>
<dbReference type="GO" id="GO:0006508">
    <property type="term" value="P:proteolysis"/>
    <property type="evidence" value="ECO:0007669"/>
    <property type="project" value="InterPro"/>
</dbReference>
<feature type="region of interest" description="Disordered" evidence="3">
    <location>
        <begin position="53"/>
        <end position="73"/>
    </location>
</feature>
<dbReference type="PANTHER" id="PTHR30023:SF0">
    <property type="entry name" value="PENICILLIN-SENSITIVE CARBOXYPEPTIDASE A"/>
    <property type="match status" value="1"/>
</dbReference>
<dbReference type="InterPro" id="IPR000667">
    <property type="entry name" value="Peptidase_S13"/>
</dbReference>
<dbReference type="EMBL" id="CAEZYQ010000043">
    <property type="protein sequence ID" value="CAB4769301.1"/>
    <property type="molecule type" value="Genomic_DNA"/>
</dbReference>
<accession>A0A6J6VAH4</accession>
<organism evidence="4">
    <name type="scientific">freshwater metagenome</name>
    <dbReference type="NCBI Taxonomy" id="449393"/>
    <lineage>
        <taxon>unclassified sequences</taxon>
        <taxon>metagenomes</taxon>
        <taxon>ecological metagenomes</taxon>
    </lineage>
</organism>
<gene>
    <name evidence="4" type="ORF">UFOPK2761_03291</name>
</gene>
<protein>
    <submittedName>
        <fullName evidence="4">Unannotated protein</fullName>
    </submittedName>
</protein>
<dbReference type="AlphaFoldDB" id="A0A6J6VAH4"/>
<sequence length="491" mass="49876">MGRRDTRHSPGGPRKVRRAAAALAVVALVAAGGVVLSGEAEPTLDRVRAWGEDLLGEDPDPRTEPAEVEPPDGLGLPDVEPPAAPAVAVGARPVSATAVRRAVSGPLGQPVLGRRVGVAVAGLTGETAYDAGPEGLVPASTTKLLTAFAALDTIDPGTRFATRALLDGTDLVLVGGGDPLLQRAPDLDAAPGETQGADLTTLARRTAEALADRGVRRVRLGYDDGLFSGPAFNRTWPATYRDFQAPITALMVDDGSDPDGFGRVADPSRAAAEVYAAALRRAGVQVLGVPSPAAASAGADLVAEVESAPIGSLVEQLVRVSDNETAETVLRHVGLATGGAGSTQDGVAGVREVLEERGVPAPLQLRDGSGLSRENLIGPDTLVGLLQAVAGSASDDPVRGLLPGLPVAGFSGSLAFRFDDAPPAAVGRVRAKTGTLAGVRSLSGVVVARDGTPMVFALMADRIPGDRDEEAEALLDRAAAALAACRCGRVA</sequence>
<evidence type="ECO:0000256" key="1">
    <source>
        <dbReference type="ARBA" id="ARBA00006096"/>
    </source>
</evidence>
<reference evidence="4" key="1">
    <citation type="submission" date="2020-05" db="EMBL/GenBank/DDBJ databases">
        <authorList>
            <person name="Chiriac C."/>
            <person name="Salcher M."/>
            <person name="Ghai R."/>
            <person name="Kavagutti S V."/>
        </authorList>
    </citation>
    <scope>NUCLEOTIDE SEQUENCE</scope>
</reference>
<dbReference type="Gene3D" id="3.40.710.10">
    <property type="entry name" value="DD-peptidase/beta-lactamase superfamily"/>
    <property type="match status" value="1"/>
</dbReference>
<comment type="similarity">
    <text evidence="1">Belongs to the peptidase S13 family.</text>
</comment>
<evidence type="ECO:0000256" key="3">
    <source>
        <dbReference type="SAM" id="MobiDB-lite"/>
    </source>
</evidence>
<dbReference type="Pfam" id="PF02113">
    <property type="entry name" value="Peptidase_S13"/>
    <property type="match status" value="2"/>
</dbReference>
<dbReference type="GO" id="GO:0000270">
    <property type="term" value="P:peptidoglycan metabolic process"/>
    <property type="evidence" value="ECO:0007669"/>
    <property type="project" value="TreeGrafter"/>
</dbReference>
<dbReference type="PRINTS" id="PR00922">
    <property type="entry name" value="DADACBPTASE3"/>
</dbReference>
<dbReference type="Gene3D" id="3.50.80.20">
    <property type="entry name" value="D-Ala-D-Ala carboxypeptidase C, peptidase S13"/>
    <property type="match status" value="1"/>
</dbReference>
<evidence type="ECO:0000256" key="2">
    <source>
        <dbReference type="ARBA" id="ARBA00022801"/>
    </source>
</evidence>
<dbReference type="PANTHER" id="PTHR30023">
    <property type="entry name" value="D-ALANYL-D-ALANINE CARBOXYPEPTIDASE"/>
    <property type="match status" value="1"/>
</dbReference>
<name>A0A6J6VAH4_9ZZZZ</name>
<dbReference type="InterPro" id="IPR012338">
    <property type="entry name" value="Beta-lactam/transpept-like"/>
</dbReference>
<dbReference type="SUPFAM" id="SSF56601">
    <property type="entry name" value="beta-lactamase/transpeptidase-like"/>
    <property type="match status" value="1"/>
</dbReference>
<dbReference type="GO" id="GO:0004185">
    <property type="term" value="F:serine-type carboxypeptidase activity"/>
    <property type="evidence" value="ECO:0007669"/>
    <property type="project" value="InterPro"/>
</dbReference>
<keyword evidence="2" id="KW-0378">Hydrolase</keyword>